<dbReference type="Proteomes" id="UP000295794">
    <property type="component" value="Unassembled WGS sequence"/>
</dbReference>
<sequence length="182" mass="20675">MPLPCNKIELLLNFDSAYSKLIKELATLAEQDTRLPEIEGEISACDLLAYQIGWGQLLLQWDKDELQGKPAQMPAPGFKWNQLGLLAQSFHTRHCNLSLSQLNTEFAELAGQIRQFILDNEESTLFEQGHRKWAGDKWPIVKWIQVNTIGPWQSACAKLRRWKKHQVLPAAEHTSDSASAKP</sequence>
<dbReference type="EMBL" id="UGHR01000001">
    <property type="protein sequence ID" value="STQ90498.1"/>
    <property type="molecule type" value="Genomic_DNA"/>
</dbReference>
<dbReference type="Proteomes" id="UP000255108">
    <property type="component" value="Unassembled WGS sequence"/>
</dbReference>
<dbReference type="PANTHER" id="PTHR40658">
    <property type="match status" value="1"/>
</dbReference>
<dbReference type="Gene3D" id="1.20.120.450">
    <property type="entry name" value="dinb family like domain"/>
    <property type="match status" value="1"/>
</dbReference>
<keyword evidence="4" id="KW-1185">Reference proteome</keyword>
<dbReference type="InterPro" id="IPR012550">
    <property type="entry name" value="DUF1706"/>
</dbReference>
<dbReference type="PANTHER" id="PTHR40658:SF3">
    <property type="entry name" value="CLBS_DFSB FAMILY FOUR-HELIX BUNDLE PROTEIN"/>
    <property type="match status" value="1"/>
</dbReference>
<organism evidence="1 3">
    <name type="scientific">Iodobacter fluviatilis</name>
    <dbReference type="NCBI Taxonomy" id="537"/>
    <lineage>
        <taxon>Bacteria</taxon>
        <taxon>Pseudomonadati</taxon>
        <taxon>Pseudomonadota</taxon>
        <taxon>Betaproteobacteria</taxon>
        <taxon>Neisseriales</taxon>
        <taxon>Chitinibacteraceae</taxon>
        <taxon>Iodobacter</taxon>
    </lineage>
</organism>
<reference evidence="2 4" key="2">
    <citation type="submission" date="2019-03" db="EMBL/GenBank/DDBJ databases">
        <title>Genomic Encyclopedia of Type Strains, Phase IV (KMG-IV): sequencing the most valuable type-strain genomes for metagenomic binning, comparative biology and taxonomic classification.</title>
        <authorList>
            <person name="Goeker M."/>
        </authorList>
    </citation>
    <scope>NUCLEOTIDE SEQUENCE [LARGE SCALE GENOMIC DNA]</scope>
    <source>
        <strain evidence="2 4">DSM 3764</strain>
    </source>
</reference>
<evidence type="ECO:0000313" key="4">
    <source>
        <dbReference type="Proteomes" id="UP000295794"/>
    </source>
</evidence>
<dbReference type="Pfam" id="PF08020">
    <property type="entry name" value="DUF1706"/>
    <property type="match status" value="1"/>
</dbReference>
<dbReference type="EMBL" id="SMBT01000002">
    <property type="protein sequence ID" value="TCU89130.1"/>
    <property type="molecule type" value="Genomic_DNA"/>
</dbReference>
<gene>
    <name evidence="2" type="ORF">EV682_10239</name>
    <name evidence="1" type="ORF">NCTC11159_01562</name>
</gene>
<proteinExistence type="predicted"/>
<accession>A0A377Q6W3</accession>
<dbReference type="AlphaFoldDB" id="A0A377Q6W3"/>
<dbReference type="InterPro" id="IPR034660">
    <property type="entry name" value="DinB/YfiT-like"/>
</dbReference>
<evidence type="ECO:0000313" key="1">
    <source>
        <dbReference type="EMBL" id="STQ90498.1"/>
    </source>
</evidence>
<reference evidence="1 3" key="1">
    <citation type="submission" date="2018-06" db="EMBL/GenBank/DDBJ databases">
        <authorList>
            <consortium name="Pathogen Informatics"/>
            <person name="Doyle S."/>
        </authorList>
    </citation>
    <scope>NUCLEOTIDE SEQUENCE [LARGE SCALE GENOMIC DNA]</scope>
    <source>
        <strain evidence="1 3">NCTC11159</strain>
    </source>
</reference>
<evidence type="ECO:0000313" key="3">
    <source>
        <dbReference type="Proteomes" id="UP000255108"/>
    </source>
</evidence>
<dbReference type="RefSeq" id="WP_165928598.1">
    <property type="nucleotide sequence ID" value="NZ_CAWOLO010000002.1"/>
</dbReference>
<evidence type="ECO:0000313" key="2">
    <source>
        <dbReference type="EMBL" id="TCU89130.1"/>
    </source>
</evidence>
<name>A0A377Q6W3_9NEIS</name>
<protein>
    <submittedName>
        <fullName evidence="1">Uncharacterized conserved protein</fullName>
    </submittedName>
</protein>